<dbReference type="CDD" id="cd01948">
    <property type="entry name" value="EAL"/>
    <property type="match status" value="1"/>
</dbReference>
<dbReference type="GO" id="GO:0071111">
    <property type="term" value="F:cyclic-guanylate-specific phosphodiesterase activity"/>
    <property type="evidence" value="ECO:0007669"/>
    <property type="project" value="InterPro"/>
</dbReference>
<evidence type="ECO:0000313" key="3">
    <source>
        <dbReference type="Proteomes" id="UP001165413"/>
    </source>
</evidence>
<dbReference type="Pfam" id="PF00563">
    <property type="entry name" value="EAL"/>
    <property type="match status" value="1"/>
</dbReference>
<dbReference type="InterPro" id="IPR050706">
    <property type="entry name" value="Cyclic-di-GMP_PDE-like"/>
</dbReference>
<dbReference type="PROSITE" id="PS50883">
    <property type="entry name" value="EAL"/>
    <property type="match status" value="1"/>
</dbReference>
<dbReference type="Proteomes" id="UP001165413">
    <property type="component" value="Unassembled WGS sequence"/>
</dbReference>
<sequence>MADSKFECFLQPVINVTSGETPYYECFIRWFHPTLGKIKRGQFWRIAEQSKLTTDIDDLLLEHACKHIRQRERQSNPPLVAINLSVSNLTQTQLTDRLLDRIKASGIKPKHLALEFSEYHFQNHSNVIYSAINKIKRAGISVILDSFGAQSASINDLFAYPFDFVKLDKQYAQGLPRNLRHAKFIKAIHGVAEQLKCGLIVDGVETSEQQDILLDMGITLMQGNHISEAQHIYE</sequence>
<dbReference type="SMART" id="SM00052">
    <property type="entry name" value="EAL"/>
    <property type="match status" value="1"/>
</dbReference>
<gene>
    <name evidence="2" type="ORF">NLF92_05320</name>
</gene>
<organism evidence="2 3">
    <name type="scientific">Opacimonas viscosa</name>
    <dbReference type="NCBI Taxonomy" id="2961944"/>
    <lineage>
        <taxon>Bacteria</taxon>
        <taxon>Pseudomonadati</taxon>
        <taxon>Pseudomonadota</taxon>
        <taxon>Gammaproteobacteria</taxon>
        <taxon>Alteromonadales</taxon>
        <taxon>Alteromonadaceae</taxon>
        <taxon>Opacimonas</taxon>
    </lineage>
</organism>
<dbReference type="PANTHER" id="PTHR33121:SF79">
    <property type="entry name" value="CYCLIC DI-GMP PHOSPHODIESTERASE PDED-RELATED"/>
    <property type="match status" value="1"/>
</dbReference>
<dbReference type="InterPro" id="IPR035919">
    <property type="entry name" value="EAL_sf"/>
</dbReference>
<evidence type="ECO:0000313" key="2">
    <source>
        <dbReference type="EMBL" id="MCP3428361.1"/>
    </source>
</evidence>
<keyword evidence="3" id="KW-1185">Reference proteome</keyword>
<feature type="domain" description="EAL" evidence="1">
    <location>
        <begin position="1"/>
        <end position="234"/>
    </location>
</feature>
<comment type="caution">
    <text evidence="2">The sequence shown here is derived from an EMBL/GenBank/DDBJ whole genome shotgun (WGS) entry which is preliminary data.</text>
</comment>
<dbReference type="AlphaFoldDB" id="A0AA41X2K6"/>
<dbReference type="SUPFAM" id="SSF141868">
    <property type="entry name" value="EAL domain-like"/>
    <property type="match status" value="1"/>
</dbReference>
<dbReference type="Gene3D" id="3.20.20.450">
    <property type="entry name" value="EAL domain"/>
    <property type="match status" value="1"/>
</dbReference>
<dbReference type="EMBL" id="JANATA010000007">
    <property type="protein sequence ID" value="MCP3428361.1"/>
    <property type="molecule type" value="Genomic_DNA"/>
</dbReference>
<accession>A0AA41X2K6</accession>
<dbReference type="PANTHER" id="PTHR33121">
    <property type="entry name" value="CYCLIC DI-GMP PHOSPHODIESTERASE PDEF"/>
    <property type="match status" value="1"/>
</dbReference>
<proteinExistence type="predicted"/>
<name>A0AA41X2K6_9ALTE</name>
<reference evidence="2" key="1">
    <citation type="submission" date="2022-07" db="EMBL/GenBank/DDBJ databases">
        <title>Characterization of the Novel Bacterium Alteromonas immobilis LMIT006 and Alteromonas gregis LMIT007.</title>
        <authorList>
            <person name="Lin X."/>
        </authorList>
    </citation>
    <scope>NUCLEOTIDE SEQUENCE</scope>
    <source>
        <strain evidence="2">LMIT007</strain>
    </source>
</reference>
<dbReference type="InterPro" id="IPR001633">
    <property type="entry name" value="EAL_dom"/>
</dbReference>
<protein>
    <submittedName>
        <fullName evidence="2">EAL domain-containing protein</fullName>
    </submittedName>
</protein>
<evidence type="ECO:0000259" key="1">
    <source>
        <dbReference type="PROSITE" id="PS50883"/>
    </source>
</evidence>